<evidence type="ECO:0000256" key="4">
    <source>
        <dbReference type="ARBA" id="ARBA00023002"/>
    </source>
</evidence>
<evidence type="ECO:0000256" key="11">
    <source>
        <dbReference type="ARBA" id="ARBA00049376"/>
    </source>
</evidence>
<name>A0A1E2V5M3_9GAMM</name>
<dbReference type="PRINTS" id="PR00081">
    <property type="entry name" value="GDHRDH"/>
</dbReference>
<dbReference type="Proteomes" id="UP000094291">
    <property type="component" value="Unassembled WGS sequence"/>
</dbReference>
<dbReference type="EC" id="1.5.1.50" evidence="7"/>
<dbReference type="RefSeq" id="WP_068996597.1">
    <property type="nucleotide sequence ID" value="NZ_MDTQ01000001.1"/>
</dbReference>
<dbReference type="PANTHER" id="PTHR43639">
    <property type="entry name" value="OXIDOREDUCTASE, SHORT-CHAIN DEHYDROGENASE/REDUCTASE FAMILY (AFU_ORTHOLOGUE AFUA_5G02870)"/>
    <property type="match status" value="1"/>
</dbReference>
<keyword evidence="4" id="KW-0560">Oxidoreductase</keyword>
<evidence type="ECO:0000256" key="3">
    <source>
        <dbReference type="ARBA" id="ARBA00022857"/>
    </source>
</evidence>
<dbReference type="STRING" id="197479.BFW38_00270"/>
<gene>
    <name evidence="12" type="ORF">BFW38_00270</name>
</gene>
<dbReference type="AlphaFoldDB" id="A0A1E2V5M3"/>
<proteinExistence type="inferred from homology"/>
<dbReference type="Pfam" id="PF00106">
    <property type="entry name" value="adh_short"/>
    <property type="match status" value="1"/>
</dbReference>
<comment type="catalytic activity">
    <reaction evidence="10">
        <text>(6S)-5,6,7,8-tetrahydrofolate + NADP(+) = 7,8-dihydrofolate + NADPH + H(+)</text>
        <dbReference type="Rhea" id="RHEA:15009"/>
        <dbReference type="ChEBI" id="CHEBI:15378"/>
        <dbReference type="ChEBI" id="CHEBI:57451"/>
        <dbReference type="ChEBI" id="CHEBI:57453"/>
        <dbReference type="ChEBI" id="CHEBI:57783"/>
        <dbReference type="ChEBI" id="CHEBI:58349"/>
        <dbReference type="EC" id="1.5.1.3"/>
    </reaction>
</comment>
<keyword evidence="13" id="KW-1185">Reference proteome</keyword>
<dbReference type="GO" id="GO:0006730">
    <property type="term" value="P:one-carbon metabolic process"/>
    <property type="evidence" value="ECO:0007669"/>
    <property type="project" value="UniProtKB-KW"/>
</dbReference>
<comment type="catalytic activity">
    <reaction evidence="11">
        <text>7,8-dihydromonapterin + NADPH + H(+) = 5,6,7,8-tetrahydromonapterin + NADP(+)</text>
        <dbReference type="Rhea" id="RHEA:34847"/>
        <dbReference type="ChEBI" id="CHEBI:15378"/>
        <dbReference type="ChEBI" id="CHEBI:57783"/>
        <dbReference type="ChEBI" id="CHEBI:58349"/>
        <dbReference type="ChEBI" id="CHEBI:71175"/>
        <dbReference type="ChEBI" id="CHEBI:71177"/>
        <dbReference type="EC" id="1.5.1.50"/>
    </reaction>
</comment>
<dbReference type="PROSITE" id="PS00061">
    <property type="entry name" value="ADH_SHORT"/>
    <property type="match status" value="1"/>
</dbReference>
<dbReference type="InterPro" id="IPR002347">
    <property type="entry name" value="SDR_fam"/>
</dbReference>
<comment type="function">
    <text evidence="5">Catalyzes the reduction of dihydromonapterin to tetrahydromonapterin. Also has lower activity with dihydrofolate.</text>
</comment>
<evidence type="ECO:0000256" key="2">
    <source>
        <dbReference type="ARBA" id="ARBA00022563"/>
    </source>
</evidence>
<dbReference type="EC" id="1.5.1.3" evidence="1"/>
<comment type="caution">
    <text evidence="12">The sequence shown here is derived from an EMBL/GenBank/DDBJ whole genome shotgun (WGS) entry which is preliminary data.</text>
</comment>
<dbReference type="InterPro" id="IPR036291">
    <property type="entry name" value="NAD(P)-bd_dom_sf"/>
</dbReference>
<comment type="similarity">
    <text evidence="6">Belongs to the short-chain dehydrogenases/reductases (SDR) family. FolM subfamily.</text>
</comment>
<dbReference type="OrthoDB" id="9793499at2"/>
<sequence length="242" mass="26446">MTTTNALSTAPILVTGAAQRAGLHCVQRFLAAQQPVILTYRRHRPVIAELEQAGAVCLHADFSTTDGIEALIEMLKQVTPALRGIVHNASVWWPDEPGRAGADHFETLFRVHMQAPYLINMGCRELLEAYPGTADIIHMTDAVVRKGSAKHAAYVATKAGLESLTQSFASMLAPHIKVNAIAPALLAFNEGDDEAYQRKALDKSLLKIEPGFDVLYHTLRYVLDNPYLTGTTQLLDGGRSCR</sequence>
<protein>
    <recommendedName>
        <fullName evidence="8">Dihydromonapterin reductase</fullName>
        <ecNumber evidence="1">1.5.1.3</ecNumber>
        <ecNumber evidence="7">1.5.1.50</ecNumber>
    </recommendedName>
    <alternativeName>
        <fullName evidence="9">Dihydrofolate reductase</fullName>
    </alternativeName>
</protein>
<evidence type="ECO:0000256" key="6">
    <source>
        <dbReference type="ARBA" id="ARBA00038212"/>
    </source>
</evidence>
<evidence type="ECO:0000313" key="12">
    <source>
        <dbReference type="EMBL" id="ODC02213.1"/>
    </source>
</evidence>
<dbReference type="PANTHER" id="PTHR43639:SF6">
    <property type="entry name" value="DIHYDROMONAPTERIN REDUCTASE"/>
    <property type="match status" value="1"/>
</dbReference>
<evidence type="ECO:0000256" key="5">
    <source>
        <dbReference type="ARBA" id="ARBA00037508"/>
    </source>
</evidence>
<evidence type="ECO:0000256" key="10">
    <source>
        <dbReference type="ARBA" id="ARBA00048873"/>
    </source>
</evidence>
<evidence type="ECO:0000313" key="13">
    <source>
        <dbReference type="Proteomes" id="UP000094291"/>
    </source>
</evidence>
<evidence type="ECO:0000256" key="8">
    <source>
        <dbReference type="ARBA" id="ARBA00039631"/>
    </source>
</evidence>
<evidence type="ECO:0000256" key="9">
    <source>
        <dbReference type="ARBA" id="ARBA00042299"/>
    </source>
</evidence>
<keyword evidence="3" id="KW-0521">NADP</keyword>
<organism evidence="12 13">
    <name type="scientific">Terasakiispira papahanaumokuakeensis</name>
    <dbReference type="NCBI Taxonomy" id="197479"/>
    <lineage>
        <taxon>Bacteria</taxon>
        <taxon>Pseudomonadati</taxon>
        <taxon>Pseudomonadota</taxon>
        <taxon>Gammaproteobacteria</taxon>
        <taxon>Oceanospirillales</taxon>
        <taxon>Terasakiispira</taxon>
    </lineage>
</organism>
<accession>A0A1E2V5M3</accession>
<evidence type="ECO:0000256" key="7">
    <source>
        <dbReference type="ARBA" id="ARBA00039145"/>
    </source>
</evidence>
<dbReference type="InterPro" id="IPR020904">
    <property type="entry name" value="Sc_DH/Rdtase_CS"/>
</dbReference>
<dbReference type="SUPFAM" id="SSF51735">
    <property type="entry name" value="NAD(P)-binding Rossmann-fold domains"/>
    <property type="match status" value="1"/>
</dbReference>
<dbReference type="GO" id="GO:0004146">
    <property type="term" value="F:dihydrofolate reductase activity"/>
    <property type="evidence" value="ECO:0007669"/>
    <property type="project" value="UniProtKB-EC"/>
</dbReference>
<dbReference type="NCBIfam" id="NF005066">
    <property type="entry name" value="PRK06483.1"/>
    <property type="match status" value="1"/>
</dbReference>
<evidence type="ECO:0000256" key="1">
    <source>
        <dbReference type="ARBA" id="ARBA00012856"/>
    </source>
</evidence>
<keyword evidence="2" id="KW-0554">One-carbon metabolism</keyword>
<reference evidence="12 13" key="1">
    <citation type="submission" date="2016-08" db="EMBL/GenBank/DDBJ databases">
        <authorList>
            <person name="Seilhamer J.J."/>
        </authorList>
    </citation>
    <scope>NUCLEOTIDE SEQUENCE [LARGE SCALE GENOMIC DNA]</scope>
    <source>
        <strain evidence="12 13">PH27A</strain>
    </source>
</reference>
<dbReference type="Gene3D" id="3.40.50.720">
    <property type="entry name" value="NAD(P)-binding Rossmann-like Domain"/>
    <property type="match status" value="1"/>
</dbReference>
<dbReference type="EMBL" id="MDTQ01000001">
    <property type="protein sequence ID" value="ODC02213.1"/>
    <property type="molecule type" value="Genomic_DNA"/>
</dbReference>